<feature type="region of interest" description="Disordered" evidence="1">
    <location>
        <begin position="111"/>
        <end position="132"/>
    </location>
</feature>
<dbReference type="AlphaFoldDB" id="A0A0N5D1M3"/>
<evidence type="ECO:0000313" key="3">
    <source>
        <dbReference type="Proteomes" id="UP000276776"/>
    </source>
</evidence>
<reference evidence="2 3" key="2">
    <citation type="submission" date="2018-11" db="EMBL/GenBank/DDBJ databases">
        <authorList>
            <consortium name="Pathogen Informatics"/>
        </authorList>
    </citation>
    <scope>NUCLEOTIDE SEQUENCE [LARGE SCALE GENOMIC DNA]</scope>
</reference>
<evidence type="ECO:0000313" key="4">
    <source>
        <dbReference type="WBParaSite" id="TCLT_0000675601-mRNA-1"/>
    </source>
</evidence>
<reference evidence="4" key="1">
    <citation type="submission" date="2017-02" db="UniProtKB">
        <authorList>
            <consortium name="WormBaseParasite"/>
        </authorList>
    </citation>
    <scope>IDENTIFICATION</scope>
</reference>
<keyword evidence="3" id="KW-1185">Reference proteome</keyword>
<dbReference type="EMBL" id="UYYF01004441">
    <property type="protein sequence ID" value="VDN04131.1"/>
    <property type="molecule type" value="Genomic_DNA"/>
</dbReference>
<organism evidence="4">
    <name type="scientific">Thelazia callipaeda</name>
    <name type="common">Oriental eyeworm</name>
    <name type="synonym">Parasitic nematode</name>
    <dbReference type="NCBI Taxonomy" id="103827"/>
    <lineage>
        <taxon>Eukaryota</taxon>
        <taxon>Metazoa</taxon>
        <taxon>Ecdysozoa</taxon>
        <taxon>Nematoda</taxon>
        <taxon>Chromadorea</taxon>
        <taxon>Rhabditida</taxon>
        <taxon>Spirurina</taxon>
        <taxon>Spiruromorpha</taxon>
        <taxon>Thelazioidea</taxon>
        <taxon>Thelaziidae</taxon>
        <taxon>Thelazia</taxon>
    </lineage>
</organism>
<dbReference type="Proteomes" id="UP000276776">
    <property type="component" value="Unassembled WGS sequence"/>
</dbReference>
<evidence type="ECO:0000256" key="1">
    <source>
        <dbReference type="SAM" id="MobiDB-lite"/>
    </source>
</evidence>
<name>A0A0N5D1M3_THECL</name>
<sequence>MVLTANVYISLWFMMAKNELKRPFSDSTENLTITTNTYEHLLTKAKYNKQSVENVKRNLMGEFGSNKDANQSEQNLAALKFNLITTDTPFTESNAVVSEKMATTASNFDIEPNDLVTHNDPSWESANLPDVI</sequence>
<gene>
    <name evidence="2" type="ORF">TCLT_LOCUS6745</name>
</gene>
<proteinExistence type="predicted"/>
<dbReference type="WBParaSite" id="TCLT_0000675601-mRNA-1">
    <property type="protein sequence ID" value="TCLT_0000675601-mRNA-1"/>
    <property type="gene ID" value="TCLT_0000675601"/>
</dbReference>
<accession>A0A0N5D1M3</accession>
<protein>
    <submittedName>
        <fullName evidence="4">ENTH domain-containing protein</fullName>
    </submittedName>
</protein>
<evidence type="ECO:0000313" key="2">
    <source>
        <dbReference type="EMBL" id="VDN04131.1"/>
    </source>
</evidence>